<protein>
    <submittedName>
        <fullName evidence="1">Uncharacterized protein</fullName>
    </submittedName>
</protein>
<proteinExistence type="predicted"/>
<reference evidence="2" key="1">
    <citation type="submission" date="2017-03" db="EMBL/GenBank/DDBJ databases">
        <authorList>
            <person name="Safronova V.I."/>
            <person name="Sazanova A.L."/>
            <person name="Chirak E.R."/>
        </authorList>
    </citation>
    <scope>NUCLEOTIDE SEQUENCE [LARGE SCALE GENOMIC DNA]</scope>
    <source>
        <strain evidence="2">Ach-343</strain>
    </source>
</reference>
<dbReference type="AlphaFoldDB" id="A0A2W7C448"/>
<dbReference type="Proteomes" id="UP000248616">
    <property type="component" value="Unassembled WGS sequence"/>
</dbReference>
<accession>A0A2W7C448</accession>
<sequence length="106" mass="11426">MVGQVTGTVERPTAQVAQLVAVFVILFGTANRSSMRTAGVQLAGIERVKSVDGQKHRLASPTCHEPCLQFVCIIDPAYVRPPAFARPAFALQCHDSMARTGLAFDK</sequence>
<organism evidence="1 2">
    <name type="scientific">Mesorhizobium kowhaii</name>
    <dbReference type="NCBI Taxonomy" id="1300272"/>
    <lineage>
        <taxon>Bacteria</taxon>
        <taxon>Pseudomonadati</taxon>
        <taxon>Pseudomonadota</taxon>
        <taxon>Alphaproteobacteria</taxon>
        <taxon>Hyphomicrobiales</taxon>
        <taxon>Phyllobacteriaceae</taxon>
        <taxon>Mesorhizobium</taxon>
    </lineage>
</organism>
<name>A0A2W7C448_9HYPH</name>
<comment type="caution">
    <text evidence="1">The sequence shown here is derived from an EMBL/GenBank/DDBJ whole genome shotgun (WGS) entry which is preliminary data.</text>
</comment>
<evidence type="ECO:0000313" key="1">
    <source>
        <dbReference type="EMBL" id="PZV37121.1"/>
    </source>
</evidence>
<dbReference type="EMBL" id="MZXV01000037">
    <property type="protein sequence ID" value="PZV37121.1"/>
    <property type="molecule type" value="Genomic_DNA"/>
</dbReference>
<keyword evidence="2" id="KW-1185">Reference proteome</keyword>
<gene>
    <name evidence="1" type="ORF">B5V02_18085</name>
</gene>
<evidence type="ECO:0000313" key="2">
    <source>
        <dbReference type="Proteomes" id="UP000248616"/>
    </source>
</evidence>